<protein>
    <recommendedName>
        <fullName evidence="4">HTTM domain-containing protein</fullName>
    </recommendedName>
</protein>
<name>A0A418X4Q4_9BURK</name>
<evidence type="ECO:0008006" key="4">
    <source>
        <dbReference type="Google" id="ProtNLM"/>
    </source>
</evidence>
<reference evidence="2 3" key="1">
    <citation type="submission" date="2018-09" db="EMBL/GenBank/DDBJ databases">
        <authorList>
            <person name="Zhu H."/>
        </authorList>
    </citation>
    <scope>NUCLEOTIDE SEQUENCE [LARGE SCALE GENOMIC DNA]</scope>
    <source>
        <strain evidence="2 3">K2R10-39</strain>
    </source>
</reference>
<feature type="transmembrane region" description="Helical" evidence="1">
    <location>
        <begin position="322"/>
        <end position="341"/>
    </location>
</feature>
<dbReference type="AlphaFoldDB" id="A0A418X4Q4"/>
<feature type="transmembrane region" description="Helical" evidence="1">
    <location>
        <begin position="239"/>
        <end position="257"/>
    </location>
</feature>
<proteinExistence type="predicted"/>
<keyword evidence="1" id="KW-0472">Membrane</keyword>
<keyword evidence="3" id="KW-1185">Reference proteome</keyword>
<comment type="caution">
    <text evidence="2">The sequence shown here is derived from an EMBL/GenBank/DDBJ whole genome shotgun (WGS) entry which is preliminary data.</text>
</comment>
<keyword evidence="1" id="KW-1133">Transmembrane helix</keyword>
<feature type="transmembrane region" description="Helical" evidence="1">
    <location>
        <begin position="53"/>
        <end position="73"/>
    </location>
</feature>
<keyword evidence="1" id="KW-0812">Transmembrane</keyword>
<evidence type="ECO:0000256" key="1">
    <source>
        <dbReference type="SAM" id="Phobius"/>
    </source>
</evidence>
<feature type="transmembrane region" description="Helical" evidence="1">
    <location>
        <begin position="80"/>
        <end position="99"/>
    </location>
</feature>
<sequence>MLLAISLWLTLDTAGGAWSWDHYVASFRSIGWIPKGLVKCLDLVTHGPPSQDFVISLFVVAKVACAMMFFGLFSRTAAIVAALTTTLYASLMSSFGPYWSHSFNVQLLAALSFMLGRSGDVLSIDALIRRIRSLPSPLKQHDGLYWWPVLFAELSTHMFMFGAFYQKWTVGNGIWWAWSDNLRNALAVSWGVARFNVPETTLWVMNNPWVYKTAGTMQLIAQFSTIFCLFLVRHPVLRMVIGGSFFFLEIIGLTRLFEFWHPFWVPLCLLSVDWEWLYGKIKGRDVRPKSAQRGYLVVSAFLITVQKRTLDVVDNIVPTYRLAVYAFMALFFGYYAANIVWKLGEKHLNYPFSSMAFYSENRAIPPYSNPNYFPYLRGWIEIETAKGKILEPQELPSTMLDSVLGAGRSEEEQRKLHESEMLLATHAYWRNSAPIKSDDVVRLRAYTQIVAVPPRPRPALPMVVLHSGLTSVKDERGFRGVTPSIQWDKEVGQYVISIQTFGFTNPSFRILARRNIWQIPSEHAAQPLAGEWRNGRFYMANIPRESEYLYLYTVIEVTDKALGVIEEYAGPENFPAYK</sequence>
<evidence type="ECO:0000313" key="3">
    <source>
        <dbReference type="Proteomes" id="UP000285190"/>
    </source>
</evidence>
<accession>A0A418X4Q4</accession>
<dbReference type="EMBL" id="QYUN01000002">
    <property type="protein sequence ID" value="RJG07361.1"/>
    <property type="molecule type" value="Genomic_DNA"/>
</dbReference>
<gene>
    <name evidence="2" type="ORF">D3870_16365</name>
</gene>
<organism evidence="2 3">
    <name type="scientific">Noviherbaspirillum cavernae</name>
    <dbReference type="NCBI Taxonomy" id="2320862"/>
    <lineage>
        <taxon>Bacteria</taxon>
        <taxon>Pseudomonadati</taxon>
        <taxon>Pseudomonadota</taxon>
        <taxon>Betaproteobacteria</taxon>
        <taxon>Burkholderiales</taxon>
        <taxon>Oxalobacteraceae</taxon>
        <taxon>Noviherbaspirillum</taxon>
    </lineage>
</organism>
<dbReference type="Proteomes" id="UP000285190">
    <property type="component" value="Unassembled WGS sequence"/>
</dbReference>
<evidence type="ECO:0000313" key="2">
    <source>
        <dbReference type="EMBL" id="RJG07361.1"/>
    </source>
</evidence>
<feature type="transmembrane region" description="Helical" evidence="1">
    <location>
        <begin position="144"/>
        <end position="165"/>
    </location>
</feature>